<evidence type="ECO:0000313" key="7">
    <source>
        <dbReference type="Proteomes" id="UP000242188"/>
    </source>
</evidence>
<dbReference type="EMBL" id="NEDP02000370">
    <property type="protein sequence ID" value="OWF56055.1"/>
    <property type="molecule type" value="Genomic_DNA"/>
</dbReference>
<keyword evidence="1 4" id="KW-0732">Signal</keyword>
<dbReference type="Gene3D" id="2.10.70.10">
    <property type="entry name" value="Complement Module, domain 1"/>
    <property type="match status" value="1"/>
</dbReference>
<keyword evidence="3" id="KW-0768">Sushi</keyword>
<feature type="signal peptide" evidence="4">
    <location>
        <begin position="1"/>
        <end position="20"/>
    </location>
</feature>
<dbReference type="CDD" id="cd00033">
    <property type="entry name" value="CCP"/>
    <property type="match status" value="1"/>
</dbReference>
<dbReference type="InterPro" id="IPR016186">
    <property type="entry name" value="C-type_lectin-like/link_sf"/>
</dbReference>
<dbReference type="AlphaFoldDB" id="A0A210R510"/>
<dbReference type="InterPro" id="IPR000436">
    <property type="entry name" value="Sushi_SCR_CCP_dom"/>
</dbReference>
<name>A0A210R510_MIZYE</name>
<evidence type="ECO:0000256" key="4">
    <source>
        <dbReference type="SAM" id="SignalP"/>
    </source>
</evidence>
<feature type="chain" id="PRO_5012148726" description="Sushi domain-containing protein" evidence="4">
    <location>
        <begin position="21"/>
        <end position="291"/>
    </location>
</feature>
<protein>
    <recommendedName>
        <fullName evidence="5">Sushi domain-containing protein</fullName>
    </recommendedName>
</protein>
<evidence type="ECO:0000256" key="1">
    <source>
        <dbReference type="ARBA" id="ARBA00022729"/>
    </source>
</evidence>
<organism evidence="6 7">
    <name type="scientific">Mizuhopecten yessoensis</name>
    <name type="common">Japanese scallop</name>
    <name type="synonym">Patinopecten yessoensis</name>
    <dbReference type="NCBI Taxonomy" id="6573"/>
    <lineage>
        <taxon>Eukaryota</taxon>
        <taxon>Metazoa</taxon>
        <taxon>Spiralia</taxon>
        <taxon>Lophotrochozoa</taxon>
        <taxon>Mollusca</taxon>
        <taxon>Bivalvia</taxon>
        <taxon>Autobranchia</taxon>
        <taxon>Pteriomorphia</taxon>
        <taxon>Pectinida</taxon>
        <taxon>Pectinoidea</taxon>
        <taxon>Pectinidae</taxon>
        <taxon>Mizuhopecten</taxon>
    </lineage>
</organism>
<evidence type="ECO:0000259" key="5">
    <source>
        <dbReference type="PROSITE" id="PS50923"/>
    </source>
</evidence>
<evidence type="ECO:0000256" key="2">
    <source>
        <dbReference type="ARBA" id="ARBA00023157"/>
    </source>
</evidence>
<dbReference type="SUPFAM" id="SSF56436">
    <property type="entry name" value="C-type lectin-like"/>
    <property type="match status" value="1"/>
</dbReference>
<comment type="caution">
    <text evidence="3">Lacks conserved residue(s) required for the propagation of feature annotation.</text>
</comment>
<sequence length="291" mass="31444">MNTLLLVLLADIMTFISVSCELPGTVDSVNITGFKSIYPIGLKQCEKQCLSHRDCQLLVFQVSSLSCYMSLGTFTGESVGTRSKVVVRQRTDILNGASDFNTTADSVCVTLSSGELACVTSPCGPPPEVVNATINLDTSVIDYSCNGGINKSYTDPPEPIVCKADGQWTTPNFVCTGNTVILGPSVTHLRHEALDYCTSRGAHLLRVKSFEQGTLLITKYQLSGGYHVDGMYVDGTSSWIFSDGDAINLTMFFYGEDGQGPTEGCVVWEVNQFQSIPCSSTIRFKTICEVG</sequence>
<feature type="domain" description="Sushi" evidence="5">
    <location>
        <begin position="121"/>
        <end position="177"/>
    </location>
</feature>
<dbReference type="Gene3D" id="3.10.100.10">
    <property type="entry name" value="Mannose-Binding Protein A, subunit A"/>
    <property type="match status" value="1"/>
</dbReference>
<keyword evidence="7" id="KW-1185">Reference proteome</keyword>
<gene>
    <name evidence="6" type="ORF">KP79_PYT20981</name>
</gene>
<keyword evidence="2" id="KW-1015">Disulfide bond</keyword>
<dbReference type="SMART" id="SM00034">
    <property type="entry name" value="CLECT"/>
    <property type="match status" value="1"/>
</dbReference>
<accession>A0A210R510</accession>
<evidence type="ECO:0000313" key="6">
    <source>
        <dbReference type="EMBL" id="OWF56055.1"/>
    </source>
</evidence>
<comment type="caution">
    <text evidence="6">The sequence shown here is derived from an EMBL/GenBank/DDBJ whole genome shotgun (WGS) entry which is preliminary data.</text>
</comment>
<dbReference type="PROSITE" id="PS50923">
    <property type="entry name" value="SUSHI"/>
    <property type="match status" value="1"/>
</dbReference>
<dbReference type="InterPro" id="IPR001304">
    <property type="entry name" value="C-type_lectin-like"/>
</dbReference>
<dbReference type="SUPFAM" id="SSF57535">
    <property type="entry name" value="Complement control module/SCR domain"/>
    <property type="match status" value="1"/>
</dbReference>
<evidence type="ECO:0000256" key="3">
    <source>
        <dbReference type="PROSITE-ProRule" id="PRU00302"/>
    </source>
</evidence>
<proteinExistence type="predicted"/>
<dbReference type="InterPro" id="IPR035976">
    <property type="entry name" value="Sushi/SCR/CCP_sf"/>
</dbReference>
<dbReference type="CDD" id="cd00037">
    <property type="entry name" value="CLECT"/>
    <property type="match status" value="1"/>
</dbReference>
<reference evidence="6 7" key="1">
    <citation type="journal article" date="2017" name="Nat. Ecol. Evol.">
        <title>Scallop genome provides insights into evolution of bilaterian karyotype and development.</title>
        <authorList>
            <person name="Wang S."/>
            <person name="Zhang J."/>
            <person name="Jiao W."/>
            <person name="Li J."/>
            <person name="Xun X."/>
            <person name="Sun Y."/>
            <person name="Guo X."/>
            <person name="Huan P."/>
            <person name="Dong B."/>
            <person name="Zhang L."/>
            <person name="Hu X."/>
            <person name="Sun X."/>
            <person name="Wang J."/>
            <person name="Zhao C."/>
            <person name="Wang Y."/>
            <person name="Wang D."/>
            <person name="Huang X."/>
            <person name="Wang R."/>
            <person name="Lv J."/>
            <person name="Li Y."/>
            <person name="Zhang Z."/>
            <person name="Liu B."/>
            <person name="Lu W."/>
            <person name="Hui Y."/>
            <person name="Liang J."/>
            <person name="Zhou Z."/>
            <person name="Hou R."/>
            <person name="Li X."/>
            <person name="Liu Y."/>
            <person name="Li H."/>
            <person name="Ning X."/>
            <person name="Lin Y."/>
            <person name="Zhao L."/>
            <person name="Xing Q."/>
            <person name="Dou J."/>
            <person name="Li Y."/>
            <person name="Mao J."/>
            <person name="Guo H."/>
            <person name="Dou H."/>
            <person name="Li T."/>
            <person name="Mu C."/>
            <person name="Jiang W."/>
            <person name="Fu Q."/>
            <person name="Fu X."/>
            <person name="Miao Y."/>
            <person name="Liu J."/>
            <person name="Yu Q."/>
            <person name="Li R."/>
            <person name="Liao H."/>
            <person name="Li X."/>
            <person name="Kong Y."/>
            <person name="Jiang Z."/>
            <person name="Chourrout D."/>
            <person name="Li R."/>
            <person name="Bao Z."/>
        </authorList>
    </citation>
    <scope>NUCLEOTIDE SEQUENCE [LARGE SCALE GENOMIC DNA]</scope>
    <source>
        <strain evidence="6 7">PY_sf001</strain>
    </source>
</reference>
<dbReference type="InterPro" id="IPR016187">
    <property type="entry name" value="CTDL_fold"/>
</dbReference>
<dbReference type="Proteomes" id="UP000242188">
    <property type="component" value="Unassembled WGS sequence"/>
</dbReference>